<evidence type="ECO:0000313" key="2">
    <source>
        <dbReference type="EMBL" id="OIQ65630.1"/>
    </source>
</evidence>
<gene>
    <name evidence="2" type="ORF">GALL_528080</name>
</gene>
<feature type="transmembrane region" description="Helical" evidence="1">
    <location>
        <begin position="43"/>
        <end position="64"/>
    </location>
</feature>
<dbReference type="AlphaFoldDB" id="A0A1J5P399"/>
<sequence length="76" mass="7232">MKVLILGTAFALAASSVFAGNLKAPKMEAPVAVAPATLQNVSTGSSSPLLIAGGLALVVLAVAAGNNGSTSASGTH</sequence>
<dbReference type="EMBL" id="MLJW01007173">
    <property type="protein sequence ID" value="OIQ65630.1"/>
    <property type="molecule type" value="Genomic_DNA"/>
</dbReference>
<evidence type="ECO:0000256" key="1">
    <source>
        <dbReference type="SAM" id="Phobius"/>
    </source>
</evidence>
<name>A0A1J5P399_9ZZZZ</name>
<keyword evidence="1" id="KW-0812">Transmembrane</keyword>
<reference evidence="2" key="1">
    <citation type="submission" date="2016-10" db="EMBL/GenBank/DDBJ databases">
        <title>Sequence of Gallionella enrichment culture.</title>
        <authorList>
            <person name="Poehlein A."/>
            <person name="Muehling M."/>
            <person name="Daniel R."/>
        </authorList>
    </citation>
    <scope>NUCLEOTIDE SEQUENCE</scope>
</reference>
<organism evidence="2">
    <name type="scientific">mine drainage metagenome</name>
    <dbReference type="NCBI Taxonomy" id="410659"/>
    <lineage>
        <taxon>unclassified sequences</taxon>
        <taxon>metagenomes</taxon>
        <taxon>ecological metagenomes</taxon>
    </lineage>
</organism>
<proteinExistence type="predicted"/>
<accession>A0A1J5P399</accession>
<keyword evidence="1" id="KW-1133">Transmembrane helix</keyword>
<keyword evidence="1" id="KW-0472">Membrane</keyword>
<protein>
    <submittedName>
        <fullName evidence="2">Uncharacterized protein</fullName>
    </submittedName>
</protein>
<comment type="caution">
    <text evidence="2">The sequence shown here is derived from an EMBL/GenBank/DDBJ whole genome shotgun (WGS) entry which is preliminary data.</text>
</comment>